<dbReference type="PANTHER" id="PTHR44520">
    <property type="entry name" value="RESPONSE REGULATOR RCP1-RELATED"/>
    <property type="match status" value="1"/>
</dbReference>
<feature type="domain" description="Response regulatory" evidence="2">
    <location>
        <begin position="10"/>
        <end position="131"/>
    </location>
</feature>
<dbReference type="InterPro" id="IPR052893">
    <property type="entry name" value="TCS_response_regulator"/>
</dbReference>
<dbReference type="PROSITE" id="PS50110">
    <property type="entry name" value="RESPONSE_REGULATORY"/>
    <property type="match status" value="1"/>
</dbReference>
<evidence type="ECO:0000313" key="4">
    <source>
        <dbReference type="Proteomes" id="UP000315115"/>
    </source>
</evidence>
<dbReference type="Proteomes" id="UP000315115">
    <property type="component" value="Plasmid pAM7"/>
</dbReference>
<protein>
    <submittedName>
        <fullName evidence="3">Response regulator</fullName>
    </submittedName>
</protein>
<dbReference type="InterPro" id="IPR001789">
    <property type="entry name" value="Sig_transdc_resp-reg_receiver"/>
</dbReference>
<evidence type="ECO:0000259" key="2">
    <source>
        <dbReference type="PROSITE" id="PS50110"/>
    </source>
</evidence>
<reference evidence="4" key="1">
    <citation type="submission" date="2019-07" db="EMBL/GenBank/DDBJ databases">
        <title>Complete Genome Sequences of Vibrion rotiferianus strain AM7.</title>
        <authorList>
            <person name="Miyazaki K."/>
            <person name="Wiseschart A."/>
            <person name="Pootanakit K."/>
            <person name="Ishimori K."/>
            <person name="Kitahara K."/>
        </authorList>
    </citation>
    <scope>NUCLEOTIDE SEQUENCE [LARGE SCALE GENOMIC DNA]</scope>
    <source>
        <strain evidence="4">AM7</strain>
        <plasmid evidence="4">pam7 dna</plasmid>
    </source>
</reference>
<dbReference type="RefSeq" id="WP_143694393.1">
    <property type="nucleotide sequence ID" value="NZ_AP019800.1"/>
</dbReference>
<sequence length="142" mass="16132">MTSPECKPVNILLVEDDDIDAMGIERALNTLKLLNPIYRARDGIEALECLRNGEIPPPCIVLLDLNMPRMNGLEFLGEVRRDDELCSLVIFVLTTSRRDEEITAAYEKNIAGYMVKSSVSLDFNEVLAFLDNYWRIVELPVQ</sequence>
<evidence type="ECO:0000256" key="1">
    <source>
        <dbReference type="PROSITE-ProRule" id="PRU00169"/>
    </source>
</evidence>
<gene>
    <name evidence="3" type="ORF">VroAM7_51130</name>
</gene>
<dbReference type="PANTHER" id="PTHR44520:SF2">
    <property type="entry name" value="RESPONSE REGULATOR RCP1"/>
    <property type="match status" value="1"/>
</dbReference>
<organism evidence="3 4">
    <name type="scientific">Vibrio rotiferianus</name>
    <dbReference type="NCBI Taxonomy" id="190895"/>
    <lineage>
        <taxon>Bacteria</taxon>
        <taxon>Pseudomonadati</taxon>
        <taxon>Pseudomonadota</taxon>
        <taxon>Gammaproteobacteria</taxon>
        <taxon>Vibrionales</taxon>
        <taxon>Vibrionaceae</taxon>
        <taxon>Vibrio</taxon>
    </lineage>
</organism>
<dbReference type="GO" id="GO:0000160">
    <property type="term" value="P:phosphorelay signal transduction system"/>
    <property type="evidence" value="ECO:0007669"/>
    <property type="project" value="InterPro"/>
</dbReference>
<proteinExistence type="predicted"/>
<dbReference type="Pfam" id="PF00072">
    <property type="entry name" value="Response_reg"/>
    <property type="match status" value="1"/>
</dbReference>
<keyword evidence="3" id="KW-0614">Plasmid</keyword>
<dbReference type="EMBL" id="AP019800">
    <property type="protein sequence ID" value="BBL92460.1"/>
    <property type="molecule type" value="Genomic_DNA"/>
</dbReference>
<name>A0A510IJV8_9VIBR</name>
<dbReference type="SUPFAM" id="SSF52172">
    <property type="entry name" value="CheY-like"/>
    <property type="match status" value="1"/>
</dbReference>
<dbReference type="AlphaFoldDB" id="A0A510IJV8"/>
<dbReference type="InterPro" id="IPR011006">
    <property type="entry name" value="CheY-like_superfamily"/>
</dbReference>
<dbReference type="Gene3D" id="3.40.50.2300">
    <property type="match status" value="1"/>
</dbReference>
<dbReference type="SMART" id="SM00448">
    <property type="entry name" value="REC"/>
    <property type="match status" value="1"/>
</dbReference>
<geneLocation type="plasmid" evidence="4">
    <name>pam7 dna</name>
</geneLocation>
<keyword evidence="1" id="KW-0597">Phosphoprotein</keyword>
<evidence type="ECO:0000313" key="3">
    <source>
        <dbReference type="EMBL" id="BBL92460.1"/>
    </source>
</evidence>
<dbReference type="CDD" id="cd17557">
    <property type="entry name" value="REC_Rcp-like"/>
    <property type="match status" value="1"/>
</dbReference>
<accession>A0A510IJV8</accession>
<feature type="modified residue" description="4-aspartylphosphate" evidence="1">
    <location>
        <position position="64"/>
    </location>
</feature>